<dbReference type="EC" id="2.1.1.176" evidence="8"/>
<dbReference type="PANTHER" id="PTHR22807">
    <property type="entry name" value="NOP2 YEAST -RELATED NOL1/NOP2/FMU SUN DOMAIN-CONTAINING"/>
    <property type="match status" value="1"/>
</dbReference>
<evidence type="ECO:0000256" key="4">
    <source>
        <dbReference type="ARBA" id="ARBA00022691"/>
    </source>
</evidence>
<protein>
    <submittedName>
        <fullName evidence="8">16S rRNA (Cytosine967-C5)-methyltransferase</fullName>
        <ecNumber evidence="8">2.1.1.176</ecNumber>
    </submittedName>
</protein>
<evidence type="ECO:0000256" key="5">
    <source>
        <dbReference type="ARBA" id="ARBA00022884"/>
    </source>
</evidence>
<sequence length="459" mass="49432">MQPNARLIAYEVLAEVRDSDAYANLVLPSRLRDSGLSAADRGFATELVYGTLRMQGYYDRVIELAAKRDVTSIDPVALVILRLGAHQILSMRVAGHAAVNETVDLQKRVGRQSAVGFVNGVLRALGRREPQEWLDDVLEGLSTDDQRFAAEYSHPEWIIRALRTALRAEGRTDELPTLLAADNIPPLVSLAELPGSPIAIAERIPDDVTLETSNISPIGYTLDGGDPSVVTGPSNGWMRVQDQGSQVAALILSRARGIAEGEQWLDLCAGPGGKSAVLGAEARLGGAHVIANEVVPARANLVRRSILAVQDTVDVVVGDGRTAPERFPDGFDRILVDAPCTGLGALRRRPEARWRKSPGDIPPLSVLQDELVNAAAEALKPGGLLAYVTCSPHRAETRQVVNGLLKKHPELTELSAREVLNGVAPHEVDLGDSDELSVQLWPHRHGTDAMFVALLTKDA</sequence>
<proteinExistence type="inferred from homology"/>
<dbReference type="GO" id="GO:0003723">
    <property type="term" value="F:RNA binding"/>
    <property type="evidence" value="ECO:0007669"/>
    <property type="project" value="UniProtKB-UniRule"/>
</dbReference>
<keyword evidence="2 6" id="KW-0489">Methyltransferase</keyword>
<feature type="active site" description="Nucleophile" evidence="6">
    <location>
        <position position="390"/>
    </location>
</feature>
<dbReference type="InterPro" id="IPR006027">
    <property type="entry name" value="NusB_RsmB_TIM44"/>
</dbReference>
<dbReference type="PANTHER" id="PTHR22807:SF53">
    <property type="entry name" value="RIBOSOMAL RNA SMALL SUBUNIT METHYLTRANSFERASE B-RELATED"/>
    <property type="match status" value="1"/>
</dbReference>
<evidence type="ECO:0000256" key="1">
    <source>
        <dbReference type="ARBA" id="ARBA00007494"/>
    </source>
</evidence>
<dbReference type="InterPro" id="IPR023267">
    <property type="entry name" value="RCMT"/>
</dbReference>
<dbReference type="PROSITE" id="PS51686">
    <property type="entry name" value="SAM_MT_RSMB_NOP"/>
    <property type="match status" value="1"/>
</dbReference>
<gene>
    <name evidence="8" type="ORF">FHX76_000739</name>
</gene>
<dbReference type="InterPro" id="IPR018314">
    <property type="entry name" value="RsmB/NOL1/NOP2-like_CS"/>
</dbReference>
<dbReference type="PRINTS" id="PR02008">
    <property type="entry name" value="RCMTFAMILY"/>
</dbReference>
<dbReference type="AlphaFoldDB" id="A0A7X5QZL7"/>
<comment type="similarity">
    <text evidence="1 6">Belongs to the class I-like SAM-binding methyltransferase superfamily. RsmB/NOP family.</text>
</comment>
<feature type="binding site" evidence="6">
    <location>
        <position position="337"/>
    </location>
    <ligand>
        <name>S-adenosyl-L-methionine</name>
        <dbReference type="ChEBI" id="CHEBI:59789"/>
    </ligand>
</feature>
<dbReference type="PROSITE" id="PS01153">
    <property type="entry name" value="NOL1_NOP2_SUN"/>
    <property type="match status" value="1"/>
</dbReference>
<evidence type="ECO:0000313" key="8">
    <source>
        <dbReference type="EMBL" id="NIH52871.1"/>
    </source>
</evidence>
<dbReference type="InterPro" id="IPR035926">
    <property type="entry name" value="NusB-like_sf"/>
</dbReference>
<dbReference type="InterPro" id="IPR001678">
    <property type="entry name" value="MeTrfase_RsmB-F_NOP2_dom"/>
</dbReference>
<dbReference type="CDD" id="cd02440">
    <property type="entry name" value="AdoMet_MTases"/>
    <property type="match status" value="1"/>
</dbReference>
<feature type="binding site" evidence="6">
    <location>
        <begin position="268"/>
        <end position="274"/>
    </location>
    <ligand>
        <name>S-adenosyl-L-methionine</name>
        <dbReference type="ChEBI" id="CHEBI:59789"/>
    </ligand>
</feature>
<name>A0A7X5QZL7_9MICO</name>
<dbReference type="InterPro" id="IPR049560">
    <property type="entry name" value="MeTrfase_RsmB-F_NOP2_cat"/>
</dbReference>
<evidence type="ECO:0000256" key="2">
    <source>
        <dbReference type="ARBA" id="ARBA00022603"/>
    </source>
</evidence>
<keyword evidence="9" id="KW-1185">Reference proteome</keyword>
<accession>A0A7X5QZL7</accession>
<reference evidence="8 9" key="1">
    <citation type="submission" date="2020-02" db="EMBL/GenBank/DDBJ databases">
        <title>Sequencing the genomes of 1000 actinobacteria strains.</title>
        <authorList>
            <person name="Klenk H.-P."/>
        </authorList>
    </citation>
    <scope>NUCLEOTIDE SEQUENCE [LARGE SCALE GENOMIC DNA]</scope>
    <source>
        <strain evidence="8 9">DSM 27960</strain>
    </source>
</reference>
<dbReference type="InterPro" id="IPR029063">
    <property type="entry name" value="SAM-dependent_MTases_sf"/>
</dbReference>
<dbReference type="SUPFAM" id="SSF53335">
    <property type="entry name" value="S-adenosyl-L-methionine-dependent methyltransferases"/>
    <property type="match status" value="1"/>
</dbReference>
<evidence type="ECO:0000256" key="6">
    <source>
        <dbReference type="PROSITE-ProRule" id="PRU01023"/>
    </source>
</evidence>
<dbReference type="Proteomes" id="UP000541033">
    <property type="component" value="Unassembled WGS sequence"/>
</dbReference>
<dbReference type="RefSeq" id="WP_167148029.1">
    <property type="nucleotide sequence ID" value="NZ_JAAMOX010000001.1"/>
</dbReference>
<dbReference type="GO" id="GO:0008173">
    <property type="term" value="F:RNA methyltransferase activity"/>
    <property type="evidence" value="ECO:0007669"/>
    <property type="project" value="InterPro"/>
</dbReference>
<dbReference type="Pfam" id="PF01189">
    <property type="entry name" value="Methyltr_RsmB-F"/>
    <property type="match status" value="1"/>
</dbReference>
<comment type="caution">
    <text evidence="8">The sequence shown here is derived from an EMBL/GenBank/DDBJ whole genome shotgun (WGS) entry which is preliminary data.</text>
</comment>
<evidence type="ECO:0000313" key="9">
    <source>
        <dbReference type="Proteomes" id="UP000541033"/>
    </source>
</evidence>
<dbReference type="Pfam" id="PF01029">
    <property type="entry name" value="NusB"/>
    <property type="match status" value="1"/>
</dbReference>
<dbReference type="GO" id="GO:0006355">
    <property type="term" value="P:regulation of DNA-templated transcription"/>
    <property type="evidence" value="ECO:0007669"/>
    <property type="project" value="InterPro"/>
</dbReference>
<dbReference type="Gene3D" id="3.40.50.150">
    <property type="entry name" value="Vaccinia Virus protein VP39"/>
    <property type="match status" value="1"/>
</dbReference>
<dbReference type="SUPFAM" id="SSF48013">
    <property type="entry name" value="NusB-like"/>
    <property type="match status" value="1"/>
</dbReference>
<feature type="binding site" evidence="6">
    <location>
        <position position="319"/>
    </location>
    <ligand>
        <name>S-adenosyl-L-methionine</name>
        <dbReference type="ChEBI" id="CHEBI:59789"/>
    </ligand>
</feature>
<organism evidence="8 9">
    <name type="scientific">Lysinibacter cavernae</name>
    <dbReference type="NCBI Taxonomy" id="1640652"/>
    <lineage>
        <taxon>Bacteria</taxon>
        <taxon>Bacillati</taxon>
        <taxon>Actinomycetota</taxon>
        <taxon>Actinomycetes</taxon>
        <taxon>Micrococcales</taxon>
        <taxon>Microbacteriaceae</taxon>
        <taxon>Lysinibacter</taxon>
    </lineage>
</organism>
<dbReference type="EMBL" id="JAAMOX010000001">
    <property type="protein sequence ID" value="NIH52871.1"/>
    <property type="molecule type" value="Genomic_DNA"/>
</dbReference>
<dbReference type="GO" id="GO:0001510">
    <property type="term" value="P:RNA methylation"/>
    <property type="evidence" value="ECO:0007669"/>
    <property type="project" value="InterPro"/>
</dbReference>
<dbReference type="Gene3D" id="1.10.940.10">
    <property type="entry name" value="NusB-like"/>
    <property type="match status" value="1"/>
</dbReference>
<keyword evidence="4 6" id="KW-0949">S-adenosyl-L-methionine</keyword>
<feature type="binding site" evidence="6">
    <location>
        <position position="293"/>
    </location>
    <ligand>
        <name>S-adenosyl-L-methionine</name>
        <dbReference type="ChEBI" id="CHEBI:59789"/>
    </ligand>
</feature>
<feature type="domain" description="SAM-dependent MTase RsmB/NOP-type" evidence="7">
    <location>
        <begin position="176"/>
        <end position="458"/>
    </location>
</feature>
<evidence type="ECO:0000259" key="7">
    <source>
        <dbReference type="PROSITE" id="PS51686"/>
    </source>
</evidence>
<keyword evidence="5 6" id="KW-0694">RNA-binding</keyword>
<keyword evidence="3 6" id="KW-0808">Transferase</keyword>
<evidence type="ECO:0000256" key="3">
    <source>
        <dbReference type="ARBA" id="ARBA00022679"/>
    </source>
</evidence>